<proteinExistence type="predicted"/>
<dbReference type="EMBL" id="AFRT01000693">
    <property type="protein sequence ID" value="ELU42867.1"/>
    <property type="molecule type" value="Genomic_DNA"/>
</dbReference>
<dbReference type="Proteomes" id="UP000011668">
    <property type="component" value="Unassembled WGS sequence"/>
</dbReference>
<accession>L8X1A4</accession>
<gene>
    <name evidence="1" type="ORF">AG1IA_03089</name>
</gene>
<name>L8X1A4_THACA</name>
<comment type="caution">
    <text evidence="1">The sequence shown here is derived from an EMBL/GenBank/DDBJ whole genome shotgun (WGS) entry which is preliminary data.</text>
</comment>
<keyword evidence="2" id="KW-1185">Reference proteome</keyword>
<organism evidence="1 2">
    <name type="scientific">Thanatephorus cucumeris (strain AG1-IA)</name>
    <name type="common">Rice sheath blight fungus</name>
    <name type="synonym">Rhizoctonia solani</name>
    <dbReference type="NCBI Taxonomy" id="983506"/>
    <lineage>
        <taxon>Eukaryota</taxon>
        <taxon>Fungi</taxon>
        <taxon>Dikarya</taxon>
        <taxon>Basidiomycota</taxon>
        <taxon>Agaricomycotina</taxon>
        <taxon>Agaricomycetes</taxon>
        <taxon>Cantharellales</taxon>
        <taxon>Ceratobasidiaceae</taxon>
        <taxon>Rhizoctonia</taxon>
        <taxon>Rhizoctonia solani AG-1</taxon>
    </lineage>
</organism>
<dbReference type="HOGENOM" id="CLU_872037_0_0_1"/>
<protein>
    <submittedName>
        <fullName evidence="1">Uncharacterized protein</fullName>
    </submittedName>
</protein>
<sequence>MYFFASFQDSDTYCVFSSVYFITPSSFTCEISPTYPPVLPRSQWLVADPPTRTYVLTEISCAFSALSFRVNPTPWFILYHLSSRIKHDAVSRDNASQTCPQGSTLKGLSLSSPVFESAYHIYLAPASSHKKFGLHPSSKVSRGELCNWRWPLNSEVSKGGWCSAIATRDAALSSARVHDYTFVAAKAGVQCRISIPFVYFPPERSKRLIAPINPSTKIVTKSHRCHLKQCHWNDSLAIYRCHLEDTGRTALHHGCPGTNTDQNAWTFSDEQCQYPLAIRVMLEVPATREGGRLIDGAHRSIVYPTYFTQGTTLAHGAHK</sequence>
<dbReference type="AlphaFoldDB" id="L8X1A4"/>
<evidence type="ECO:0000313" key="2">
    <source>
        <dbReference type="Proteomes" id="UP000011668"/>
    </source>
</evidence>
<evidence type="ECO:0000313" key="1">
    <source>
        <dbReference type="EMBL" id="ELU42867.1"/>
    </source>
</evidence>
<reference evidence="1 2" key="1">
    <citation type="journal article" date="2013" name="Nat. Commun.">
        <title>The evolution and pathogenic mechanisms of the rice sheath blight pathogen.</title>
        <authorList>
            <person name="Zheng A."/>
            <person name="Lin R."/>
            <person name="Xu L."/>
            <person name="Qin P."/>
            <person name="Tang C."/>
            <person name="Ai P."/>
            <person name="Zhang D."/>
            <person name="Liu Y."/>
            <person name="Sun Z."/>
            <person name="Feng H."/>
            <person name="Wang Y."/>
            <person name="Chen Y."/>
            <person name="Liang X."/>
            <person name="Fu R."/>
            <person name="Li Q."/>
            <person name="Zhang J."/>
            <person name="Yu X."/>
            <person name="Xie Z."/>
            <person name="Ding L."/>
            <person name="Guan P."/>
            <person name="Tang J."/>
            <person name="Liang Y."/>
            <person name="Wang S."/>
            <person name="Deng Q."/>
            <person name="Li S."/>
            <person name="Zhu J."/>
            <person name="Wang L."/>
            <person name="Liu H."/>
            <person name="Li P."/>
        </authorList>
    </citation>
    <scope>NUCLEOTIDE SEQUENCE [LARGE SCALE GENOMIC DNA]</scope>
    <source>
        <strain evidence="2">AG-1 IA</strain>
    </source>
</reference>